<dbReference type="STRING" id="1229662.W3XKU2"/>
<feature type="region of interest" description="Disordered" evidence="3">
    <location>
        <begin position="380"/>
        <end position="420"/>
    </location>
</feature>
<keyword evidence="6" id="KW-1185">Reference proteome</keyword>
<name>W3XKU2_PESFW</name>
<accession>W3XKU2</accession>
<dbReference type="GO" id="GO:0006351">
    <property type="term" value="P:DNA-templated transcription"/>
    <property type="evidence" value="ECO:0007669"/>
    <property type="project" value="InterPro"/>
</dbReference>
<dbReference type="GO" id="GO:0008270">
    <property type="term" value="F:zinc ion binding"/>
    <property type="evidence" value="ECO:0007669"/>
    <property type="project" value="InterPro"/>
</dbReference>
<evidence type="ECO:0000313" key="5">
    <source>
        <dbReference type="EMBL" id="ETS86629.1"/>
    </source>
</evidence>
<dbReference type="InParanoid" id="W3XKU2"/>
<dbReference type="Proteomes" id="UP000030651">
    <property type="component" value="Unassembled WGS sequence"/>
</dbReference>
<protein>
    <recommendedName>
        <fullName evidence="4">Xylanolytic transcriptional activator regulatory domain-containing protein</fullName>
    </recommendedName>
</protein>
<dbReference type="GeneID" id="19265470"/>
<dbReference type="KEGG" id="pfy:PFICI_00457"/>
<dbReference type="AlphaFoldDB" id="W3XKU2"/>
<comment type="similarity">
    <text evidence="2">Belongs to the asaB hydroxylase/desaturase family.</text>
</comment>
<proteinExistence type="inferred from homology"/>
<dbReference type="OMA" id="RSWTSVW"/>
<organism evidence="5 6">
    <name type="scientific">Pestalotiopsis fici (strain W106-1 / CGMCC3.15140)</name>
    <dbReference type="NCBI Taxonomy" id="1229662"/>
    <lineage>
        <taxon>Eukaryota</taxon>
        <taxon>Fungi</taxon>
        <taxon>Dikarya</taxon>
        <taxon>Ascomycota</taxon>
        <taxon>Pezizomycotina</taxon>
        <taxon>Sordariomycetes</taxon>
        <taxon>Xylariomycetidae</taxon>
        <taxon>Amphisphaeriales</taxon>
        <taxon>Sporocadaceae</taxon>
        <taxon>Pestalotiopsis</taxon>
    </lineage>
</organism>
<gene>
    <name evidence="5" type="ORF">PFICI_00457</name>
</gene>
<dbReference type="Pfam" id="PF04082">
    <property type="entry name" value="Fungal_trans"/>
    <property type="match status" value="1"/>
</dbReference>
<evidence type="ECO:0000256" key="2">
    <source>
        <dbReference type="ARBA" id="ARBA00023604"/>
    </source>
</evidence>
<feature type="domain" description="Xylanolytic transcriptional activator regulatory" evidence="4">
    <location>
        <begin position="602"/>
        <end position="910"/>
    </location>
</feature>
<dbReference type="GO" id="GO:0016491">
    <property type="term" value="F:oxidoreductase activity"/>
    <property type="evidence" value="ECO:0007669"/>
    <property type="project" value="InterPro"/>
</dbReference>
<dbReference type="EMBL" id="KI912109">
    <property type="protein sequence ID" value="ETS86629.1"/>
    <property type="molecule type" value="Genomic_DNA"/>
</dbReference>
<dbReference type="CDD" id="cd12148">
    <property type="entry name" value="fungal_TF_MHR"/>
    <property type="match status" value="1"/>
</dbReference>
<reference evidence="6" key="1">
    <citation type="journal article" date="2015" name="BMC Genomics">
        <title>Genomic and transcriptomic analysis of the endophytic fungus Pestalotiopsis fici reveals its lifestyle and high potential for synthesis of natural products.</title>
        <authorList>
            <person name="Wang X."/>
            <person name="Zhang X."/>
            <person name="Liu L."/>
            <person name="Xiang M."/>
            <person name="Wang W."/>
            <person name="Sun X."/>
            <person name="Che Y."/>
            <person name="Guo L."/>
            <person name="Liu G."/>
            <person name="Guo L."/>
            <person name="Wang C."/>
            <person name="Yin W.B."/>
            <person name="Stadler M."/>
            <person name="Zhang X."/>
            <person name="Liu X."/>
        </authorList>
    </citation>
    <scope>NUCLEOTIDE SEQUENCE [LARGE SCALE GENOMIC DNA]</scope>
    <source>
        <strain evidence="6">W106-1 / CGMCC3.15140</strain>
    </source>
</reference>
<keyword evidence="1" id="KW-0539">Nucleus</keyword>
<evidence type="ECO:0000256" key="1">
    <source>
        <dbReference type="ARBA" id="ARBA00023242"/>
    </source>
</evidence>
<dbReference type="GO" id="GO:0003677">
    <property type="term" value="F:DNA binding"/>
    <property type="evidence" value="ECO:0007669"/>
    <property type="project" value="InterPro"/>
</dbReference>
<evidence type="ECO:0000256" key="3">
    <source>
        <dbReference type="SAM" id="MobiDB-lite"/>
    </source>
</evidence>
<dbReference type="PANTHER" id="PTHR34598">
    <property type="entry name" value="BLL6449 PROTEIN"/>
    <property type="match status" value="1"/>
</dbReference>
<dbReference type="HOGENOM" id="CLU_280469_0_0_1"/>
<dbReference type="Gene3D" id="3.30.160.60">
    <property type="entry name" value="Classic Zinc Finger"/>
    <property type="match status" value="1"/>
</dbReference>
<evidence type="ECO:0000313" key="6">
    <source>
        <dbReference type="Proteomes" id="UP000030651"/>
    </source>
</evidence>
<dbReference type="RefSeq" id="XP_007827229.1">
    <property type="nucleotide sequence ID" value="XM_007829038.1"/>
</dbReference>
<dbReference type="eggNOG" id="KOG1721">
    <property type="taxonomic scope" value="Eukaryota"/>
</dbReference>
<dbReference type="NCBIfam" id="NF041278">
    <property type="entry name" value="CmcJ_NvfI_EfuI"/>
    <property type="match status" value="1"/>
</dbReference>
<dbReference type="PANTHER" id="PTHR34598:SF4">
    <property type="entry name" value="7ALPHA-CEPHEM-METHOXYLASE P8 CHAIN RELATED PROTEIN"/>
    <property type="match status" value="1"/>
</dbReference>
<dbReference type="OrthoDB" id="654211at2759"/>
<evidence type="ECO:0000259" key="4">
    <source>
        <dbReference type="Pfam" id="PF04082"/>
    </source>
</evidence>
<dbReference type="InterPro" id="IPR007219">
    <property type="entry name" value="XnlR_reg_dom"/>
</dbReference>
<dbReference type="InterPro" id="IPR044053">
    <property type="entry name" value="AsaB-like"/>
</dbReference>
<sequence length="1120" mass="125989">MTTATFKYIDPRSYNPSATAPFQKPWNKVDGPGKSYSLIDCERRVHDLRGREEEFAVDLCGFAVYHAPSEEKTFTDERRVQDVYYPEVEALIQEKLHGVQKVVIFDHTIRRRSTTSLRQPVQLVHIDQSPGAAEARARRHVPEKEVERLLRGRYQIVNLWRPIQNPAYDHPLAVIDGRSMEVSDFVKVDLLYPKVDEHGMAVSSDPSSHSHVGYEVKGEQYAIAPSEKHQFYHMKDMTPDEVIFIKCFDSSSNQMTGGKTDIAHGSGHTAFADPATPVDAPARQSIETQQLNLIDDSLPSFQNTCTAHSRSHLNLARKKTGRLLVVAADAASSAWNICAGTSALPCWTDTKEKPYACHCGAVFTRKDLLKRHVNISHSQGDLLEESASSAESRLTPSPASQSGDMQASSSATVVPQGREEQSPLMFPEPLMAIDWIDSSPPRVSDSSHPILVPSDFVDSRAAYSFSADELSHLQQITAHMEGLDSSTACANVAPFELGDFGMLTEQTFEGSRELGHQAESNGWNENLRPGSPFWSRLPTAPSGGRMLAAVGEQHCARGTELPIPLYRISEERRLHIENLLGEFRDVISEPPSFSRHTWTRYLTSFWEGFQPHMPFIHIPTTNFQDLSIEEILAFAAMGSQYRFEHHNGDRLFHAGKAIVLEKMKRVKGSSTYRNVTSPATTRKPATRSSQRISRLLVHAAEETRHETNEEDPNRRQTLFHLLKSSMTLLGYAAWETAELVKESLKMQTIVSELLRLIGMKEESDATTPASWTDWAQAESDRRIQLIAFCWMHTLSIAYNHPPVMMCSEIGLRLPCVPAEWSAKTEAGWQSAHASSKTQPGYQASLSFLMTSGPNSVHSHQEPTSLGNYILLHGLIHRIYLIHELAKLDEHDSSGRTRMRFEELENALRNWTTLWQRNPDSNLDPKDERGPIPFTSSALLGLAYVRLHLNLGPHRRLETRDPKLIAKALSELDPPQRHPRLIPSLLYAIHALSIPVRQGVDYVARSQAFFWSVRHALGGFECAVFLAKSLFMVHQTLDTQTPTADEVCMLHWIRRVVEEGRASLDPGDNDDQQPVEQLSPLQLGLETTRLWSRMFRLNIQWPIINIIGIGLEEYADLLEHG</sequence>
<feature type="compositionally biased region" description="Polar residues" evidence="3">
    <location>
        <begin position="394"/>
        <end position="413"/>
    </location>
</feature>